<evidence type="ECO:0000313" key="1">
    <source>
        <dbReference type="EMBL" id="MPN39580.1"/>
    </source>
</evidence>
<comment type="caution">
    <text evidence="1">The sequence shown here is derived from an EMBL/GenBank/DDBJ whole genome shotgun (WGS) entry which is preliminary data.</text>
</comment>
<dbReference type="AlphaFoldDB" id="A0A645HLD8"/>
<reference evidence="1" key="1">
    <citation type="submission" date="2019-08" db="EMBL/GenBank/DDBJ databases">
        <authorList>
            <person name="Kucharzyk K."/>
            <person name="Murdoch R.W."/>
            <person name="Higgins S."/>
            <person name="Loffler F."/>
        </authorList>
    </citation>
    <scope>NUCLEOTIDE SEQUENCE</scope>
</reference>
<accession>A0A645HLD8</accession>
<organism evidence="1">
    <name type="scientific">bioreactor metagenome</name>
    <dbReference type="NCBI Taxonomy" id="1076179"/>
    <lineage>
        <taxon>unclassified sequences</taxon>
        <taxon>metagenomes</taxon>
        <taxon>ecological metagenomes</taxon>
    </lineage>
</organism>
<protein>
    <submittedName>
        <fullName evidence="1">Uncharacterized protein</fullName>
    </submittedName>
</protein>
<name>A0A645HLD8_9ZZZZ</name>
<dbReference type="EMBL" id="VSSQ01095473">
    <property type="protein sequence ID" value="MPN39580.1"/>
    <property type="molecule type" value="Genomic_DNA"/>
</dbReference>
<sequence>MAQQLSHAKGGGALRVLRVGQGKAGGCGHLHHRRPVRQKAVLRPNVLPVGAGADCGHPLAAAGGEKCVHAALASVRHGKGDNLCFRKNFANCAGQLTADLP</sequence>
<gene>
    <name evidence="1" type="ORF">SDC9_187108</name>
</gene>
<proteinExistence type="predicted"/>